<evidence type="ECO:0000256" key="5">
    <source>
        <dbReference type="ARBA" id="ARBA00023136"/>
    </source>
</evidence>
<dbReference type="PANTHER" id="PTHR30606:SF10">
    <property type="entry name" value="PHOSPHATIDYLINOSITOL MANNOSIDE ACYLTRANSFERASE"/>
    <property type="match status" value="1"/>
</dbReference>
<gene>
    <name evidence="7" type="ORF">GCM10011360_09240</name>
</gene>
<organism evidence="7 8">
    <name type="scientific">Primorskyibacter flagellatus</name>
    <dbReference type="NCBI Taxonomy" id="1387277"/>
    <lineage>
        <taxon>Bacteria</taxon>
        <taxon>Pseudomonadati</taxon>
        <taxon>Pseudomonadota</taxon>
        <taxon>Alphaproteobacteria</taxon>
        <taxon>Rhodobacterales</taxon>
        <taxon>Roseobacteraceae</taxon>
        <taxon>Primorskyibacter</taxon>
    </lineage>
</organism>
<keyword evidence="8" id="KW-1185">Reference proteome</keyword>
<dbReference type="GO" id="GO:0005886">
    <property type="term" value="C:plasma membrane"/>
    <property type="evidence" value="ECO:0007669"/>
    <property type="project" value="UniProtKB-SubCell"/>
</dbReference>
<dbReference type="InterPro" id="IPR004960">
    <property type="entry name" value="LipA_acyltrans"/>
</dbReference>
<reference evidence="8" key="1">
    <citation type="journal article" date="2019" name="Int. J. Syst. Evol. Microbiol.">
        <title>The Global Catalogue of Microorganisms (GCM) 10K type strain sequencing project: providing services to taxonomists for standard genome sequencing and annotation.</title>
        <authorList>
            <consortium name="The Broad Institute Genomics Platform"/>
            <consortium name="The Broad Institute Genome Sequencing Center for Infectious Disease"/>
            <person name="Wu L."/>
            <person name="Ma J."/>
        </authorList>
    </citation>
    <scope>NUCLEOTIDE SEQUENCE [LARGE SCALE GENOMIC DNA]</scope>
    <source>
        <strain evidence="8">CGMCC 1.12664</strain>
    </source>
</reference>
<comment type="caution">
    <text evidence="7">The sequence shown here is derived from an EMBL/GenBank/DDBJ whole genome shotgun (WGS) entry which is preliminary data.</text>
</comment>
<dbReference type="PANTHER" id="PTHR30606">
    <property type="entry name" value="LIPID A BIOSYNTHESIS LAUROYL ACYLTRANSFERASE"/>
    <property type="match status" value="1"/>
</dbReference>
<dbReference type="AlphaFoldDB" id="A0A917EDK1"/>
<accession>A0A917EDK1</accession>
<dbReference type="EMBL" id="BMFJ01000001">
    <property type="protein sequence ID" value="GGE22909.1"/>
    <property type="molecule type" value="Genomic_DNA"/>
</dbReference>
<dbReference type="Pfam" id="PF03279">
    <property type="entry name" value="Lip_A_acyltrans"/>
    <property type="match status" value="1"/>
</dbReference>
<dbReference type="Proteomes" id="UP000612855">
    <property type="component" value="Unassembled WGS sequence"/>
</dbReference>
<keyword evidence="3" id="KW-0997">Cell inner membrane</keyword>
<keyword evidence="2" id="KW-1003">Cell membrane</keyword>
<keyword evidence="4" id="KW-0808">Transferase</keyword>
<protein>
    <submittedName>
        <fullName evidence="7">Lauroyl acyltransferase</fullName>
    </submittedName>
</protein>
<evidence type="ECO:0000256" key="6">
    <source>
        <dbReference type="ARBA" id="ARBA00023315"/>
    </source>
</evidence>
<dbReference type="GO" id="GO:0016746">
    <property type="term" value="F:acyltransferase activity"/>
    <property type="evidence" value="ECO:0007669"/>
    <property type="project" value="UniProtKB-KW"/>
</dbReference>
<comment type="subcellular location">
    <subcellularLocation>
        <location evidence="1">Cell inner membrane</location>
    </subcellularLocation>
</comment>
<evidence type="ECO:0000256" key="4">
    <source>
        <dbReference type="ARBA" id="ARBA00022679"/>
    </source>
</evidence>
<dbReference type="CDD" id="cd07984">
    <property type="entry name" value="LPLAT_LABLAT-like"/>
    <property type="match status" value="1"/>
</dbReference>
<proteinExistence type="predicted"/>
<name>A0A917EDK1_9RHOB</name>
<evidence type="ECO:0000256" key="1">
    <source>
        <dbReference type="ARBA" id="ARBA00004533"/>
    </source>
</evidence>
<evidence type="ECO:0000256" key="3">
    <source>
        <dbReference type="ARBA" id="ARBA00022519"/>
    </source>
</evidence>
<dbReference type="RefSeq" id="WP_188476496.1">
    <property type="nucleotide sequence ID" value="NZ_BMFJ01000001.1"/>
</dbReference>
<dbReference type="GO" id="GO:0009247">
    <property type="term" value="P:glycolipid biosynthetic process"/>
    <property type="evidence" value="ECO:0007669"/>
    <property type="project" value="UniProtKB-ARBA"/>
</dbReference>
<keyword evidence="6 7" id="KW-0012">Acyltransferase</keyword>
<evidence type="ECO:0000313" key="7">
    <source>
        <dbReference type="EMBL" id="GGE22909.1"/>
    </source>
</evidence>
<evidence type="ECO:0000313" key="8">
    <source>
        <dbReference type="Proteomes" id="UP000612855"/>
    </source>
</evidence>
<keyword evidence="5" id="KW-0472">Membrane</keyword>
<sequence length="302" mass="34231">MEPKELPPATRTGQYLLNLVLGGMVRLALSLPYRMRVPLIGWMASRLVAPLAGWPKRIRDNLAHAWPDLPRSEVERLVRQVPDNAARTLIEIYSIEDLKPRLRDTPPEGPGWPAIEEAQAKGRPVFLISGHFGNYDAVRAFVAMRYGQVGGLYRPLNNVYFNRHYVRAIARTSLPVFERGRRGLAEMMKFVRDGNVMAMLSDQHFGHGAPLTFFGQRAFTALSVPEIALKYDALIVPCYGIRQPDGLSFRLVFEAPIPHTTPEEMGQALNDSLEAMVRGHPEQWLWLHRRWKGEDGRSEAET</sequence>
<evidence type="ECO:0000256" key="2">
    <source>
        <dbReference type="ARBA" id="ARBA00022475"/>
    </source>
</evidence>